<proteinExistence type="inferred from homology"/>
<dbReference type="SUPFAM" id="SSF48726">
    <property type="entry name" value="Immunoglobulin"/>
    <property type="match status" value="1"/>
</dbReference>
<evidence type="ECO:0000313" key="18">
    <source>
        <dbReference type="Proteomes" id="UP000015103"/>
    </source>
</evidence>
<evidence type="ECO:0000256" key="10">
    <source>
        <dbReference type="ARBA" id="ARBA00023157"/>
    </source>
</evidence>
<dbReference type="Pfam" id="PF00002">
    <property type="entry name" value="7tm_2"/>
    <property type="match status" value="1"/>
</dbReference>
<dbReference type="FunCoup" id="T1I2S9">
    <property type="interactions" value="356"/>
</dbReference>
<dbReference type="InterPro" id="IPR003591">
    <property type="entry name" value="Leu-rich_rpt_typical-subtyp"/>
</dbReference>
<dbReference type="PANTHER" id="PTHR45930">
    <property type="entry name" value="G-PROTEIN COUPLED RECEPTOR 124-LIKE PROTEIN"/>
    <property type="match status" value="1"/>
</dbReference>
<dbReference type="GO" id="GO:0004930">
    <property type="term" value="F:G protein-coupled receptor activity"/>
    <property type="evidence" value="ECO:0007669"/>
    <property type="project" value="UniProtKB-KW"/>
</dbReference>
<evidence type="ECO:0000259" key="13">
    <source>
        <dbReference type="PROSITE" id="PS50221"/>
    </source>
</evidence>
<evidence type="ECO:0000256" key="11">
    <source>
        <dbReference type="ARBA" id="ARBA00023170"/>
    </source>
</evidence>
<evidence type="ECO:0000256" key="5">
    <source>
        <dbReference type="ARBA" id="ARBA00022729"/>
    </source>
</evidence>
<dbReference type="HOGENOM" id="CLU_005242_0_0_1"/>
<dbReference type="SMART" id="SM00369">
    <property type="entry name" value="LRR_TYP"/>
    <property type="match status" value="2"/>
</dbReference>
<feature type="domain" description="GAIN-B" evidence="13">
    <location>
        <begin position="470"/>
        <end position="624"/>
    </location>
</feature>
<dbReference type="eggNOG" id="KOG0619">
    <property type="taxonomic scope" value="Eukaryota"/>
</dbReference>
<keyword evidence="8" id="KW-0297">G-protein coupled receptor</keyword>
<dbReference type="AlphaFoldDB" id="T1I2S9"/>
<dbReference type="SUPFAM" id="SSF52058">
    <property type="entry name" value="L domain-like"/>
    <property type="match status" value="1"/>
</dbReference>
<dbReference type="EnsemblMetazoa" id="RPRC010598-RA">
    <property type="protein sequence ID" value="RPRC010598-PA"/>
    <property type="gene ID" value="RPRC010598"/>
</dbReference>
<keyword evidence="9" id="KW-0472">Membrane</keyword>
<keyword evidence="5" id="KW-0732">Signal</keyword>
<dbReference type="InterPro" id="IPR013783">
    <property type="entry name" value="Ig-like_fold"/>
</dbReference>
<keyword evidence="12" id="KW-0807">Transducer</keyword>
<dbReference type="InterPro" id="IPR032675">
    <property type="entry name" value="LRR_dom_sf"/>
</dbReference>
<evidence type="ECO:0000256" key="12">
    <source>
        <dbReference type="ARBA" id="ARBA00023224"/>
    </source>
</evidence>
<dbReference type="EMBL" id="ACPB03016275">
    <property type="status" value="NOT_ANNOTATED_CDS"/>
    <property type="molecule type" value="Genomic_DNA"/>
</dbReference>
<evidence type="ECO:0000259" key="14">
    <source>
        <dbReference type="PROSITE" id="PS50227"/>
    </source>
</evidence>
<sequence>DLSTNSIEWIDDGAFGNLGALKRLDLSNNRIKFISAGMLEGLHYLEKLKISQNLIRQIKEGTFDGLLSLKQLDISSNPLLCDCEFWWIGIWSANMSVKLSPSAKCYEPIALRDQSIRKLKTLGQHCSWAEYSQISPLQLTPDNDQVVFEGDSLKLESLAAAVSPPEVSLTWYWAGLAPSNVFPNSVKIDNKTPTDSGMLQSTLVIDQLHSNHTGEWNCELVSSELNHTNTLSVIVISGRTSYCPPTVTKSNKGLYNWPKTVAGHVVDLPCAAEVALGAARYNCTLNATWTELDTVACPYVSETTRILQQYAKVAIYISSILESVKRLHNYTLGNKLSFKDHMDIVFITQTIINYLEFVSSEKEIGTILLDLVSHLMDLEENLLSTAQYQDKSCSKLIQAVEAIAEYSHMSHPYRVSPTKFVLIALKRISLEILFILNISINIYIIVARENFLGLTCTWWSGKDRKRDKLFQCSNNKSTLTYVVFTLQLVEASIQIPESLFRQLEHRGRSSATLQIFFAVYDNGKLFPPINESISSSTTPIVGAKIGKVLLKSFGMEVRDLSGPAYVTLGGVGDGASPAWWDQSASQWDSKPCKPSHLVTDLLITECTNLGYFTLAPLMRRHRIIVEQAKSRLSSPVLYVGTFISSTCLLVSAFTYAICRKAINMADKMKHALANSWVSFSMLSIVFSIGIYQTEDVRICQCVGLLLHYLTLTSLFWMAITIKRLVAPTTSISSDCSQSGTGAVGVSSQPLTGLYLVGWGVSVLLVGLSGAVNPPGYVTPTYCSIAPRPAFTPVLLPATTIQLFILTTALLVVNSNAQLSEGTQATDLELLESAAGGGGANGPNNQAITDRTSIHSVVTPSSRIEDTEHSIQLQLKAFLIIFCLFICAWTMAALSVVKPFGFAHEETAFGSLYAVFAIALGAFTVFFYCFSRSDVRAVWFT</sequence>
<feature type="domain" description="G-protein coupled receptors family 2 profile 1" evidence="14">
    <location>
        <begin position="217"/>
        <end position="301"/>
    </location>
</feature>
<accession>T1I2S9</accession>
<evidence type="ECO:0000256" key="3">
    <source>
        <dbReference type="ARBA" id="ARBA00022614"/>
    </source>
</evidence>
<dbReference type="GO" id="GO:0007166">
    <property type="term" value="P:cell surface receptor signaling pathway"/>
    <property type="evidence" value="ECO:0007669"/>
    <property type="project" value="InterPro"/>
</dbReference>
<dbReference type="InterPro" id="IPR058808">
    <property type="entry name" value="GAIN_ADGRA2/3"/>
</dbReference>
<dbReference type="InterPro" id="IPR000832">
    <property type="entry name" value="GPCR_2_secretin-like"/>
</dbReference>
<dbReference type="PROSITE" id="PS50221">
    <property type="entry name" value="GAIN_B"/>
    <property type="match status" value="1"/>
</dbReference>
<dbReference type="InterPro" id="IPR007110">
    <property type="entry name" value="Ig-like_dom"/>
</dbReference>
<dbReference type="InParanoid" id="T1I2S9"/>
<dbReference type="Gene3D" id="3.80.10.10">
    <property type="entry name" value="Ribonuclease Inhibitor"/>
    <property type="match status" value="1"/>
</dbReference>
<dbReference type="GO" id="GO:0005886">
    <property type="term" value="C:plasma membrane"/>
    <property type="evidence" value="ECO:0007669"/>
    <property type="project" value="TreeGrafter"/>
</dbReference>
<comment type="similarity">
    <text evidence="2">Belongs to the G-protein coupled receptor 2 family. Adhesion G-protein coupled receptor (ADGR) subfamily.</text>
</comment>
<protein>
    <recommendedName>
        <fullName evidence="19">G-protein coupled receptors family 2 profile 2 domain-containing protein</fullName>
    </recommendedName>
</protein>
<dbReference type="PROSITE" id="PS50261">
    <property type="entry name" value="G_PROTEIN_RECEP_F2_4"/>
    <property type="match status" value="1"/>
</dbReference>
<dbReference type="InterPro" id="IPR057244">
    <property type="entry name" value="GAIN_B"/>
</dbReference>
<dbReference type="InterPro" id="IPR001611">
    <property type="entry name" value="Leu-rich_rpt"/>
</dbReference>
<dbReference type="VEuPathDB" id="VectorBase:RPRC010598"/>
<evidence type="ECO:0000259" key="16">
    <source>
        <dbReference type="PROSITE" id="PS50835"/>
    </source>
</evidence>
<reference evidence="17" key="1">
    <citation type="submission" date="2015-05" db="UniProtKB">
        <authorList>
            <consortium name="EnsemblMetazoa"/>
        </authorList>
    </citation>
    <scope>IDENTIFICATION</scope>
</reference>
<evidence type="ECO:0000256" key="4">
    <source>
        <dbReference type="ARBA" id="ARBA00022692"/>
    </source>
</evidence>
<dbReference type="InterPro" id="IPR051963">
    <property type="entry name" value="Adhesion_GPCR_A"/>
</dbReference>
<evidence type="ECO:0008006" key="19">
    <source>
        <dbReference type="Google" id="ProtNLM"/>
    </source>
</evidence>
<evidence type="ECO:0000256" key="7">
    <source>
        <dbReference type="ARBA" id="ARBA00022989"/>
    </source>
</evidence>
<evidence type="ECO:0000256" key="2">
    <source>
        <dbReference type="ARBA" id="ARBA00007343"/>
    </source>
</evidence>
<dbReference type="InterPro" id="IPR017981">
    <property type="entry name" value="GPCR_2-like_7TM"/>
</dbReference>
<dbReference type="InterPro" id="IPR001879">
    <property type="entry name" value="GPCR_2_extracellular_dom"/>
</dbReference>
<dbReference type="STRING" id="13249.T1I2S9"/>
<keyword evidence="3" id="KW-0433">Leucine-rich repeat</keyword>
<dbReference type="Proteomes" id="UP000015103">
    <property type="component" value="Unassembled WGS sequence"/>
</dbReference>
<dbReference type="Pfam" id="PF26588">
    <property type="entry name" value="GAIN_ADGRA3"/>
    <property type="match status" value="1"/>
</dbReference>
<evidence type="ECO:0000256" key="9">
    <source>
        <dbReference type="ARBA" id="ARBA00023136"/>
    </source>
</evidence>
<dbReference type="InterPro" id="IPR036179">
    <property type="entry name" value="Ig-like_dom_sf"/>
</dbReference>
<name>T1I2S9_RHOPR</name>
<evidence type="ECO:0000256" key="8">
    <source>
        <dbReference type="ARBA" id="ARBA00023040"/>
    </source>
</evidence>
<dbReference type="EMBL" id="ACPB03016274">
    <property type="status" value="NOT_ANNOTATED_CDS"/>
    <property type="molecule type" value="Genomic_DNA"/>
</dbReference>
<dbReference type="InterPro" id="IPR046338">
    <property type="entry name" value="GAIN_dom_sf"/>
</dbReference>
<keyword evidence="10" id="KW-1015">Disulfide bond</keyword>
<evidence type="ECO:0000256" key="1">
    <source>
        <dbReference type="ARBA" id="ARBA00004141"/>
    </source>
</evidence>
<keyword evidence="18" id="KW-1185">Reference proteome</keyword>
<keyword evidence="4" id="KW-0812">Transmembrane</keyword>
<organism evidence="17 18">
    <name type="scientific">Rhodnius prolixus</name>
    <name type="common">Triatomid bug</name>
    <dbReference type="NCBI Taxonomy" id="13249"/>
    <lineage>
        <taxon>Eukaryota</taxon>
        <taxon>Metazoa</taxon>
        <taxon>Ecdysozoa</taxon>
        <taxon>Arthropoda</taxon>
        <taxon>Hexapoda</taxon>
        <taxon>Insecta</taxon>
        <taxon>Pterygota</taxon>
        <taxon>Neoptera</taxon>
        <taxon>Paraneoptera</taxon>
        <taxon>Hemiptera</taxon>
        <taxon>Heteroptera</taxon>
        <taxon>Panheteroptera</taxon>
        <taxon>Cimicomorpha</taxon>
        <taxon>Reduviidae</taxon>
        <taxon>Triatominae</taxon>
        <taxon>Rhodnius</taxon>
    </lineage>
</organism>
<dbReference type="Gene3D" id="1.20.1070.10">
    <property type="entry name" value="Rhodopsin 7-helix transmembrane proteins"/>
    <property type="match status" value="1"/>
</dbReference>
<dbReference type="Gene3D" id="2.60.220.50">
    <property type="match status" value="1"/>
</dbReference>
<keyword evidence="11" id="KW-0675">Receptor</keyword>
<dbReference type="PROSITE" id="PS50227">
    <property type="entry name" value="G_PROTEIN_RECEP_F2_3"/>
    <property type="match status" value="1"/>
</dbReference>
<evidence type="ECO:0000259" key="15">
    <source>
        <dbReference type="PROSITE" id="PS50261"/>
    </source>
</evidence>
<feature type="domain" description="G-protein coupled receptors family 2 profile 2" evidence="15">
    <location>
        <begin position="633"/>
        <end position="931"/>
    </location>
</feature>
<feature type="domain" description="Ig-like" evidence="16">
    <location>
        <begin position="136"/>
        <end position="232"/>
    </location>
</feature>
<keyword evidence="6" id="KW-0677">Repeat</keyword>
<dbReference type="OMA" id="NASQHME"/>
<evidence type="ECO:0000256" key="6">
    <source>
        <dbReference type="ARBA" id="ARBA00022737"/>
    </source>
</evidence>
<keyword evidence="7" id="KW-1133">Transmembrane helix</keyword>
<dbReference type="PROSITE" id="PS50835">
    <property type="entry name" value="IG_LIKE"/>
    <property type="match status" value="1"/>
</dbReference>
<evidence type="ECO:0000313" key="17">
    <source>
        <dbReference type="EnsemblMetazoa" id="RPRC010598-PA"/>
    </source>
</evidence>
<dbReference type="Gene3D" id="2.60.40.10">
    <property type="entry name" value="Immunoglobulins"/>
    <property type="match status" value="1"/>
</dbReference>
<dbReference type="SUPFAM" id="SSF111418">
    <property type="entry name" value="Hormone receptor domain"/>
    <property type="match status" value="1"/>
</dbReference>
<comment type="subcellular location">
    <subcellularLocation>
        <location evidence="1">Membrane</location>
        <topology evidence="1">Multi-pass membrane protein</topology>
    </subcellularLocation>
</comment>
<dbReference type="PANTHER" id="PTHR45930:SF4">
    <property type="entry name" value="ADHESION G PROTEIN-COUPLED RECEPTOR A3"/>
    <property type="match status" value="1"/>
</dbReference>
<dbReference type="InterPro" id="IPR036445">
    <property type="entry name" value="GPCR_2_extracell_dom_sf"/>
</dbReference>
<dbReference type="Pfam" id="PF13855">
    <property type="entry name" value="LRR_8"/>
    <property type="match status" value="1"/>
</dbReference>